<reference evidence="1" key="1">
    <citation type="submission" date="2022-07" db="EMBL/GenBank/DDBJ databases">
        <authorList>
            <person name="Macas J."/>
            <person name="Novak P."/>
            <person name="Neumann P."/>
        </authorList>
    </citation>
    <scope>NUCLEOTIDE SEQUENCE</scope>
</reference>
<accession>A0AAV0DTM5</accession>
<dbReference type="EMBL" id="CAMAPF010000141">
    <property type="protein sequence ID" value="CAH9107275.1"/>
    <property type="molecule type" value="Genomic_DNA"/>
</dbReference>
<evidence type="ECO:0000313" key="2">
    <source>
        <dbReference type="Proteomes" id="UP001152523"/>
    </source>
</evidence>
<dbReference type="Proteomes" id="UP001152523">
    <property type="component" value="Unassembled WGS sequence"/>
</dbReference>
<protein>
    <submittedName>
        <fullName evidence="1">Uncharacterized protein</fullName>
    </submittedName>
</protein>
<proteinExistence type="predicted"/>
<organism evidence="1 2">
    <name type="scientific">Cuscuta epithymum</name>
    <dbReference type="NCBI Taxonomy" id="186058"/>
    <lineage>
        <taxon>Eukaryota</taxon>
        <taxon>Viridiplantae</taxon>
        <taxon>Streptophyta</taxon>
        <taxon>Embryophyta</taxon>
        <taxon>Tracheophyta</taxon>
        <taxon>Spermatophyta</taxon>
        <taxon>Magnoliopsida</taxon>
        <taxon>eudicotyledons</taxon>
        <taxon>Gunneridae</taxon>
        <taxon>Pentapetalae</taxon>
        <taxon>asterids</taxon>
        <taxon>lamiids</taxon>
        <taxon>Solanales</taxon>
        <taxon>Convolvulaceae</taxon>
        <taxon>Cuscuteae</taxon>
        <taxon>Cuscuta</taxon>
        <taxon>Cuscuta subgen. Cuscuta</taxon>
    </lineage>
</organism>
<keyword evidence="2" id="KW-1185">Reference proteome</keyword>
<gene>
    <name evidence="1" type="ORF">CEPIT_LOCUS17893</name>
</gene>
<name>A0AAV0DTM5_9ASTE</name>
<comment type="caution">
    <text evidence="1">The sequence shown here is derived from an EMBL/GenBank/DDBJ whole genome shotgun (WGS) entry which is preliminary data.</text>
</comment>
<evidence type="ECO:0000313" key="1">
    <source>
        <dbReference type="EMBL" id="CAH9107275.1"/>
    </source>
</evidence>
<sequence length="116" mass="13566">MLLTRHRPLALMYNIIENRIFSSILTEEEYENRLRYHLARREKLTSISQGSELDSSWIDISPRDQPPAATTRGVSVYIRGGVYVYICKSENRDSSQYCSFALRQKLVWVGVRFFLS</sequence>
<dbReference type="AlphaFoldDB" id="A0AAV0DTM5"/>